<evidence type="ECO:0000313" key="1">
    <source>
        <dbReference type="EMBL" id="GFM33962.1"/>
    </source>
</evidence>
<gene>
    <name evidence="1" type="ORF">DSM101010T_23270</name>
</gene>
<proteinExistence type="predicted"/>
<comment type="caution">
    <text evidence="1">The sequence shown here is derived from an EMBL/GenBank/DDBJ whole genome shotgun (WGS) entry which is preliminary data.</text>
</comment>
<dbReference type="Proteomes" id="UP000503840">
    <property type="component" value="Unassembled WGS sequence"/>
</dbReference>
<keyword evidence="2" id="KW-1185">Reference proteome</keyword>
<reference evidence="1 2" key="1">
    <citation type="submission" date="2020-05" db="EMBL/GenBank/DDBJ databases">
        <title>Draft genome sequence of Desulfovibrio sp. strain HN2T.</title>
        <authorList>
            <person name="Ueno A."/>
            <person name="Tamazawa S."/>
            <person name="Tamamura S."/>
            <person name="Murakami T."/>
            <person name="Kiyama T."/>
            <person name="Inomata H."/>
            <person name="Amano Y."/>
            <person name="Miyakawa K."/>
            <person name="Tamaki H."/>
            <person name="Naganuma T."/>
            <person name="Kaneko K."/>
        </authorList>
    </citation>
    <scope>NUCLEOTIDE SEQUENCE [LARGE SCALE GENOMIC DNA]</scope>
    <source>
        <strain evidence="1 2">HN2</strain>
    </source>
</reference>
<dbReference type="AlphaFoldDB" id="A0A7J0BL68"/>
<accession>A0A7J0BL68</accession>
<protein>
    <submittedName>
        <fullName evidence="1">Uncharacterized protein</fullName>
    </submittedName>
</protein>
<name>A0A7J0BL68_9BACT</name>
<sequence>MRLYVFEDLTAEDLKKVKDHLDAMELSGSMPGIYWLPLPKAMLSDVQLEHTDCAPHCMALEIVGDSLRLELLVRARNKLRCECVAYPSPELRTHMLQYMDDMLMDLGIYV</sequence>
<dbReference type="EMBL" id="BLVO01000013">
    <property type="protein sequence ID" value="GFM33962.1"/>
    <property type="molecule type" value="Genomic_DNA"/>
</dbReference>
<evidence type="ECO:0000313" key="2">
    <source>
        <dbReference type="Proteomes" id="UP000503840"/>
    </source>
</evidence>
<organism evidence="1 2">
    <name type="scientific">Desulfovibrio subterraneus</name>
    <dbReference type="NCBI Taxonomy" id="2718620"/>
    <lineage>
        <taxon>Bacteria</taxon>
        <taxon>Pseudomonadati</taxon>
        <taxon>Thermodesulfobacteriota</taxon>
        <taxon>Desulfovibrionia</taxon>
        <taxon>Desulfovibrionales</taxon>
        <taxon>Desulfovibrionaceae</taxon>
        <taxon>Desulfovibrio</taxon>
    </lineage>
</organism>
<dbReference type="RefSeq" id="WP_174405604.1">
    <property type="nucleotide sequence ID" value="NZ_BLVO01000013.1"/>
</dbReference>